<keyword evidence="1" id="KW-0812">Transmembrane</keyword>
<dbReference type="EMBL" id="GIFC01007121">
    <property type="protein sequence ID" value="MXU89204.1"/>
    <property type="molecule type" value="Transcribed_RNA"/>
</dbReference>
<evidence type="ECO:0000256" key="1">
    <source>
        <dbReference type="SAM" id="Phobius"/>
    </source>
</evidence>
<proteinExistence type="predicted"/>
<protein>
    <submittedName>
        <fullName evidence="2">Uncharacterized protein</fullName>
    </submittedName>
</protein>
<reference evidence="2" key="1">
    <citation type="submission" date="2019-12" db="EMBL/GenBank/DDBJ databases">
        <title>An insight into the sialome of adult female Ixodes ricinus ticks feeding for 6 days.</title>
        <authorList>
            <person name="Perner J."/>
            <person name="Ribeiro J.M.C."/>
        </authorList>
    </citation>
    <scope>NUCLEOTIDE SEQUENCE</scope>
    <source>
        <strain evidence="2">Semi-engorged</strain>
        <tissue evidence="2">Salivary glands</tissue>
    </source>
</reference>
<keyword evidence="1" id="KW-0472">Membrane</keyword>
<feature type="transmembrane region" description="Helical" evidence="1">
    <location>
        <begin position="81"/>
        <end position="103"/>
    </location>
</feature>
<organism evidence="2">
    <name type="scientific">Ixodes ricinus</name>
    <name type="common">Common tick</name>
    <name type="synonym">Acarus ricinus</name>
    <dbReference type="NCBI Taxonomy" id="34613"/>
    <lineage>
        <taxon>Eukaryota</taxon>
        <taxon>Metazoa</taxon>
        <taxon>Ecdysozoa</taxon>
        <taxon>Arthropoda</taxon>
        <taxon>Chelicerata</taxon>
        <taxon>Arachnida</taxon>
        <taxon>Acari</taxon>
        <taxon>Parasitiformes</taxon>
        <taxon>Ixodida</taxon>
        <taxon>Ixodoidea</taxon>
        <taxon>Ixodidae</taxon>
        <taxon>Ixodinae</taxon>
        <taxon>Ixodes</taxon>
    </lineage>
</organism>
<accession>A0A6B0UGT1</accession>
<keyword evidence="1" id="KW-1133">Transmembrane helix</keyword>
<dbReference type="PROSITE" id="PS51257">
    <property type="entry name" value="PROKAR_LIPOPROTEIN"/>
    <property type="match status" value="1"/>
</dbReference>
<evidence type="ECO:0000313" key="2">
    <source>
        <dbReference type="EMBL" id="MXU89204.1"/>
    </source>
</evidence>
<sequence>MQPPGRKTVSLAILSSSAACPVSPLDRVVPSACLGSTMHSPRLGIPLRGSPTSLVMHTMPSGHCSGAAGAWAGARLHTGRLVWFSTAFSVVTSLASLFDLLVFPAG</sequence>
<dbReference type="AlphaFoldDB" id="A0A6B0UGT1"/>
<name>A0A6B0UGT1_IXORI</name>